<dbReference type="EMBL" id="GBXM01028136">
    <property type="protein sequence ID" value="JAH80441.1"/>
    <property type="molecule type" value="Transcribed_RNA"/>
</dbReference>
<sequence length="31" mass="3807">MNSTKLFTFIPGILVWIFHNIWPKVNHLLYY</sequence>
<feature type="transmembrane region" description="Helical" evidence="1">
    <location>
        <begin position="6"/>
        <end position="22"/>
    </location>
</feature>
<protein>
    <submittedName>
        <fullName evidence="2">Uncharacterized protein</fullName>
    </submittedName>
</protein>
<organism evidence="2">
    <name type="scientific">Anguilla anguilla</name>
    <name type="common">European freshwater eel</name>
    <name type="synonym">Muraena anguilla</name>
    <dbReference type="NCBI Taxonomy" id="7936"/>
    <lineage>
        <taxon>Eukaryota</taxon>
        <taxon>Metazoa</taxon>
        <taxon>Chordata</taxon>
        <taxon>Craniata</taxon>
        <taxon>Vertebrata</taxon>
        <taxon>Euteleostomi</taxon>
        <taxon>Actinopterygii</taxon>
        <taxon>Neopterygii</taxon>
        <taxon>Teleostei</taxon>
        <taxon>Anguilliformes</taxon>
        <taxon>Anguillidae</taxon>
        <taxon>Anguilla</taxon>
    </lineage>
</organism>
<evidence type="ECO:0000256" key="1">
    <source>
        <dbReference type="SAM" id="Phobius"/>
    </source>
</evidence>
<accession>A0A0E9VQV3</accession>
<evidence type="ECO:0000313" key="2">
    <source>
        <dbReference type="EMBL" id="JAH80441.1"/>
    </source>
</evidence>
<reference evidence="2" key="1">
    <citation type="submission" date="2014-11" db="EMBL/GenBank/DDBJ databases">
        <authorList>
            <person name="Amaro Gonzalez C."/>
        </authorList>
    </citation>
    <scope>NUCLEOTIDE SEQUENCE</scope>
</reference>
<dbReference type="AlphaFoldDB" id="A0A0E9VQV3"/>
<keyword evidence="1" id="KW-0472">Membrane</keyword>
<name>A0A0E9VQV3_ANGAN</name>
<keyword evidence="1" id="KW-0812">Transmembrane</keyword>
<proteinExistence type="predicted"/>
<reference evidence="2" key="2">
    <citation type="journal article" date="2015" name="Fish Shellfish Immunol.">
        <title>Early steps in the European eel (Anguilla anguilla)-Vibrio vulnificus interaction in the gills: Role of the RtxA13 toxin.</title>
        <authorList>
            <person name="Callol A."/>
            <person name="Pajuelo D."/>
            <person name="Ebbesson L."/>
            <person name="Teles M."/>
            <person name="MacKenzie S."/>
            <person name="Amaro C."/>
        </authorList>
    </citation>
    <scope>NUCLEOTIDE SEQUENCE</scope>
</reference>
<keyword evidence="1" id="KW-1133">Transmembrane helix</keyword>